<evidence type="ECO:0000313" key="4">
    <source>
        <dbReference type="WBParaSite" id="nRc.2.0.1.t38937-RA"/>
    </source>
</evidence>
<keyword evidence="1" id="KW-0732">Signal</keyword>
<protein>
    <submittedName>
        <fullName evidence="4">Peptidase S1 domain-containing protein</fullName>
    </submittedName>
</protein>
<dbReference type="InterPro" id="IPR043504">
    <property type="entry name" value="Peptidase_S1_PA_chymotrypsin"/>
</dbReference>
<dbReference type="InterPro" id="IPR009003">
    <property type="entry name" value="Peptidase_S1_PA"/>
</dbReference>
<dbReference type="AlphaFoldDB" id="A0A915KKJ0"/>
<feature type="chain" id="PRO_5037885949" evidence="1">
    <location>
        <begin position="23"/>
        <end position="207"/>
    </location>
</feature>
<keyword evidence="3" id="KW-1185">Reference proteome</keyword>
<dbReference type="GO" id="GO:0004252">
    <property type="term" value="F:serine-type endopeptidase activity"/>
    <property type="evidence" value="ECO:0007669"/>
    <property type="project" value="InterPro"/>
</dbReference>
<sequence length="207" mass="23110">MTNQKLCTLLVAILFNVQSILGRSMTLWDQRDKPGAEKTTNAHWVVKLKLVIPDLISRCNGILVETPKTKELGLSDTILMNPGCFGLDYVRRILIHPKFNYGHDGYELAVVRLASPVKVSDNLKPAVLSHLPLAEVNECSLTGWTREFNFSIHSDEMLSADNDRNEYLRFLVRSSVALPGVEVGDENSTIIANIPSLPPNKCHFRGL</sequence>
<accession>A0A915KKJ0</accession>
<dbReference type="SUPFAM" id="SSF50494">
    <property type="entry name" value="Trypsin-like serine proteases"/>
    <property type="match status" value="1"/>
</dbReference>
<dbReference type="GO" id="GO:0006508">
    <property type="term" value="P:proteolysis"/>
    <property type="evidence" value="ECO:0007669"/>
    <property type="project" value="InterPro"/>
</dbReference>
<feature type="signal peptide" evidence="1">
    <location>
        <begin position="1"/>
        <end position="22"/>
    </location>
</feature>
<feature type="domain" description="Peptidase S1" evidence="2">
    <location>
        <begin position="90"/>
        <end position="157"/>
    </location>
</feature>
<name>A0A915KKJ0_ROMCU</name>
<organism evidence="3 4">
    <name type="scientific">Romanomermis culicivorax</name>
    <name type="common">Nematode worm</name>
    <dbReference type="NCBI Taxonomy" id="13658"/>
    <lineage>
        <taxon>Eukaryota</taxon>
        <taxon>Metazoa</taxon>
        <taxon>Ecdysozoa</taxon>
        <taxon>Nematoda</taxon>
        <taxon>Enoplea</taxon>
        <taxon>Dorylaimia</taxon>
        <taxon>Mermithida</taxon>
        <taxon>Mermithoidea</taxon>
        <taxon>Mermithidae</taxon>
        <taxon>Romanomermis</taxon>
    </lineage>
</organism>
<evidence type="ECO:0000259" key="2">
    <source>
        <dbReference type="Pfam" id="PF00089"/>
    </source>
</evidence>
<dbReference type="Pfam" id="PF00089">
    <property type="entry name" value="Trypsin"/>
    <property type="match status" value="1"/>
</dbReference>
<dbReference type="Gene3D" id="2.40.10.10">
    <property type="entry name" value="Trypsin-like serine proteases"/>
    <property type="match status" value="1"/>
</dbReference>
<reference evidence="4" key="1">
    <citation type="submission" date="2022-11" db="UniProtKB">
        <authorList>
            <consortium name="WormBaseParasite"/>
        </authorList>
    </citation>
    <scope>IDENTIFICATION</scope>
</reference>
<evidence type="ECO:0000313" key="3">
    <source>
        <dbReference type="Proteomes" id="UP000887565"/>
    </source>
</evidence>
<dbReference type="WBParaSite" id="nRc.2.0.1.t38937-RA">
    <property type="protein sequence ID" value="nRc.2.0.1.t38937-RA"/>
    <property type="gene ID" value="nRc.2.0.1.g38937"/>
</dbReference>
<dbReference type="InterPro" id="IPR001254">
    <property type="entry name" value="Trypsin_dom"/>
</dbReference>
<evidence type="ECO:0000256" key="1">
    <source>
        <dbReference type="SAM" id="SignalP"/>
    </source>
</evidence>
<dbReference type="Proteomes" id="UP000887565">
    <property type="component" value="Unplaced"/>
</dbReference>
<proteinExistence type="predicted"/>